<sequence>MEVDLKYLSEEKTRHGRRVVYARLKGKRIRLKHPVSSPEFLDEYRAAVKALFAGVEENESKSGKHDVRVPFAAKTLGWLIDRYFTESTKFLTMEALGRKRRRKFLEAMKKEHGHKPMVIPGENIAKGVAKRSAVPGNANEWLKSMKALYTWAVSVKIIETSPAAGIPKIKIETEGFYTWTVEDIRAYVKRHPIGTMPYLACMLLLFTGLRRSDATKFGRQHARSGKVNFKTSKTGADLITEVPWPLVQAIEAMPETDQLPYLLTAYGKPFASGAAFGNWFKDRCTEAKLPDCTAHGLRKGGATLCSENGGSEVELEAMYGWANNRQSGTYTKKARALVLATKGFERIAETLVAAKVLSKQGERKRHSRVAP</sequence>
<keyword evidence="1" id="KW-0233">DNA recombination</keyword>
<reference evidence="2 3" key="1">
    <citation type="submission" date="2024-09" db="EMBL/GenBank/DDBJ databases">
        <title>Description of Labrys sedimenti sp. nov., isolated from a diclofenac-degrading enrichment culture, and genome-based reclassification of Labrys portucalensis as a later heterotypic synonym of Labrys neptuniae.</title>
        <authorList>
            <person name="Tancsics A."/>
            <person name="Csepanyi A."/>
        </authorList>
    </citation>
    <scope>NUCLEOTIDE SEQUENCE [LARGE SCALE GENOMIC DNA]</scope>
    <source>
        <strain evidence="2 3">LMG 23412</strain>
    </source>
</reference>
<dbReference type="EMBL" id="JBHGPK010000001">
    <property type="protein sequence ID" value="MFC2248802.1"/>
    <property type="molecule type" value="Genomic_DNA"/>
</dbReference>
<protein>
    <submittedName>
        <fullName evidence="2">Tyrosine-type recombinase/integrase</fullName>
    </submittedName>
</protein>
<dbReference type="RefSeq" id="WP_394308767.1">
    <property type="nucleotide sequence ID" value="NZ_JBHGPK010000001.1"/>
</dbReference>
<evidence type="ECO:0000256" key="1">
    <source>
        <dbReference type="ARBA" id="ARBA00023172"/>
    </source>
</evidence>
<dbReference type="SUPFAM" id="SSF56349">
    <property type="entry name" value="DNA breaking-rejoining enzymes"/>
    <property type="match status" value="1"/>
</dbReference>
<accession>A0ABV6Z9E5</accession>
<dbReference type="Gene3D" id="1.10.443.10">
    <property type="entry name" value="Intergrase catalytic core"/>
    <property type="match status" value="1"/>
</dbReference>
<evidence type="ECO:0000313" key="3">
    <source>
        <dbReference type="Proteomes" id="UP001595190"/>
    </source>
</evidence>
<proteinExistence type="predicted"/>
<gene>
    <name evidence="2" type="ORF">ACETRX_04175</name>
</gene>
<evidence type="ECO:0000313" key="2">
    <source>
        <dbReference type="EMBL" id="MFC2248802.1"/>
    </source>
</evidence>
<dbReference type="InterPro" id="IPR011010">
    <property type="entry name" value="DNA_brk_join_enz"/>
</dbReference>
<comment type="caution">
    <text evidence="2">The sequence shown here is derived from an EMBL/GenBank/DDBJ whole genome shotgun (WGS) entry which is preliminary data.</text>
</comment>
<name>A0ABV6Z9E5_9HYPH</name>
<dbReference type="Proteomes" id="UP001595190">
    <property type="component" value="Unassembled WGS sequence"/>
</dbReference>
<organism evidence="2 3">
    <name type="scientific">Labrys neptuniae</name>
    <dbReference type="NCBI Taxonomy" id="376174"/>
    <lineage>
        <taxon>Bacteria</taxon>
        <taxon>Pseudomonadati</taxon>
        <taxon>Pseudomonadota</taxon>
        <taxon>Alphaproteobacteria</taxon>
        <taxon>Hyphomicrobiales</taxon>
        <taxon>Xanthobacteraceae</taxon>
        <taxon>Labrys</taxon>
    </lineage>
</organism>
<dbReference type="InterPro" id="IPR013762">
    <property type="entry name" value="Integrase-like_cat_sf"/>
</dbReference>